<dbReference type="InterPro" id="IPR020533">
    <property type="entry name" value="Developmental_reg_ULTRAPETALA"/>
</dbReference>
<reference evidence="2" key="1">
    <citation type="submission" date="2023-10" db="EMBL/GenBank/DDBJ databases">
        <title>Chromosome-level genome of the transformable northern wattle, Acacia crassicarpa.</title>
        <authorList>
            <person name="Massaro I."/>
            <person name="Sinha N.R."/>
            <person name="Poethig S."/>
            <person name="Leichty A.R."/>
        </authorList>
    </citation>
    <scope>NUCLEOTIDE SEQUENCE</scope>
    <source>
        <strain evidence="2">Acra3RX</strain>
        <tissue evidence="2">Leaf</tissue>
    </source>
</reference>
<comment type="caution">
    <text evidence="2">The sequence shown here is derived from an EMBL/GenBank/DDBJ whole genome shotgun (WGS) entry which is preliminary data.</text>
</comment>
<evidence type="ECO:0000313" key="3">
    <source>
        <dbReference type="Proteomes" id="UP001293593"/>
    </source>
</evidence>
<evidence type="ECO:0000313" key="2">
    <source>
        <dbReference type="EMBL" id="KAK4255460.1"/>
    </source>
</evidence>
<feature type="domain" description="SAND" evidence="1">
    <location>
        <begin position="17"/>
        <end position="105"/>
    </location>
</feature>
<evidence type="ECO:0000259" key="1">
    <source>
        <dbReference type="PROSITE" id="PS50864"/>
    </source>
</evidence>
<accession>A0AAE1M7B0</accession>
<dbReference type="Pfam" id="PF23292">
    <property type="entry name" value="SAND_ULT1"/>
    <property type="match status" value="1"/>
</dbReference>
<dbReference type="PANTHER" id="PTHR34053:SF1">
    <property type="entry name" value="PROTEIN ULTRAPETALA 1"/>
    <property type="match status" value="1"/>
</dbReference>
<protein>
    <recommendedName>
        <fullName evidence="1">SAND domain-containing protein</fullName>
    </recommendedName>
</protein>
<dbReference type="Proteomes" id="UP001293593">
    <property type="component" value="Unassembled WGS sequence"/>
</dbReference>
<dbReference type="EMBL" id="JAWXYG010000013">
    <property type="protein sequence ID" value="KAK4255460.1"/>
    <property type="molecule type" value="Genomic_DNA"/>
</dbReference>
<dbReference type="AlphaFoldDB" id="A0AAE1M7B0"/>
<dbReference type="GO" id="GO:0005634">
    <property type="term" value="C:nucleus"/>
    <property type="evidence" value="ECO:0007669"/>
    <property type="project" value="TreeGrafter"/>
</dbReference>
<dbReference type="GO" id="GO:0003677">
    <property type="term" value="F:DNA binding"/>
    <property type="evidence" value="ECO:0007669"/>
    <property type="project" value="InterPro"/>
</dbReference>
<name>A0AAE1M7B0_9FABA</name>
<keyword evidence="3" id="KW-1185">Reference proteome</keyword>
<dbReference type="InterPro" id="IPR057011">
    <property type="entry name" value="ULT1/2_SAND"/>
</dbReference>
<dbReference type="Gene3D" id="3.10.390.10">
    <property type="entry name" value="SAND domain-like"/>
    <property type="match status" value="1"/>
</dbReference>
<dbReference type="InterPro" id="IPR000770">
    <property type="entry name" value="SAND_dom"/>
</dbReference>
<dbReference type="PROSITE" id="PS50864">
    <property type="entry name" value="SAND"/>
    <property type="match status" value="1"/>
</dbReference>
<dbReference type="GO" id="GO:0005829">
    <property type="term" value="C:cytosol"/>
    <property type="evidence" value="ECO:0007669"/>
    <property type="project" value="TreeGrafter"/>
</dbReference>
<organism evidence="2 3">
    <name type="scientific">Acacia crassicarpa</name>
    <name type="common">northern wattle</name>
    <dbReference type="NCBI Taxonomy" id="499986"/>
    <lineage>
        <taxon>Eukaryota</taxon>
        <taxon>Viridiplantae</taxon>
        <taxon>Streptophyta</taxon>
        <taxon>Embryophyta</taxon>
        <taxon>Tracheophyta</taxon>
        <taxon>Spermatophyta</taxon>
        <taxon>Magnoliopsida</taxon>
        <taxon>eudicotyledons</taxon>
        <taxon>Gunneridae</taxon>
        <taxon>Pentapetalae</taxon>
        <taxon>rosids</taxon>
        <taxon>fabids</taxon>
        <taxon>Fabales</taxon>
        <taxon>Fabaceae</taxon>
        <taxon>Caesalpinioideae</taxon>
        <taxon>mimosoid clade</taxon>
        <taxon>Acacieae</taxon>
        <taxon>Acacia</taxon>
    </lineage>
</organism>
<dbReference type="InterPro" id="IPR057012">
    <property type="entry name" value="ULT1/2_Znf"/>
</dbReference>
<dbReference type="PANTHER" id="PTHR34053">
    <property type="entry name" value="PROTEIN ULTRAPETALA 1"/>
    <property type="match status" value="1"/>
</dbReference>
<dbReference type="InterPro" id="IPR010919">
    <property type="entry name" value="SAND-like_dom_sf"/>
</dbReference>
<proteinExistence type="predicted"/>
<sequence>MANGLDRESGLTIFSDDELREVSGVKRVEDYVEVTCGCTSHRYGDAVGRLRVFVNGCLEITCECTPGCEEDKLSPAAFEKHSGRESARKWKNNIWVIINGEKVSLYKTVLLKYYNQVSKTVNGSNRLNNGRSCHRDEFISCARCKKKRRFRLRTKEECRIHHDALAEANWKCADLPYDKITCDDEEERASRRVYRGCTRTPTCKGCTSCVCFGCDICRFSDCSCQTCIDFTRNATA</sequence>
<dbReference type="Pfam" id="PF23293">
    <property type="entry name" value="zf_ULT1"/>
    <property type="match status" value="1"/>
</dbReference>
<gene>
    <name evidence="2" type="ORF">QN277_008461</name>
</gene>